<feature type="compositionally biased region" description="Basic and acidic residues" evidence="1">
    <location>
        <begin position="170"/>
        <end position="179"/>
    </location>
</feature>
<feature type="compositionally biased region" description="Polar residues" evidence="1">
    <location>
        <begin position="82"/>
        <end position="106"/>
    </location>
</feature>
<keyword evidence="2" id="KW-0812">Transmembrane</keyword>
<dbReference type="RefSeq" id="WP_265618644.1">
    <property type="nucleotide sequence ID" value="NZ_JAPFRD010000013.1"/>
</dbReference>
<feature type="region of interest" description="Disordered" evidence="1">
    <location>
        <begin position="75"/>
        <end position="136"/>
    </location>
</feature>
<name>A0ABT3PAH7_9ALTE</name>
<keyword evidence="4" id="KW-1185">Reference proteome</keyword>
<comment type="caution">
    <text evidence="3">The sequence shown here is derived from an EMBL/GenBank/DDBJ whole genome shotgun (WGS) entry which is preliminary data.</text>
</comment>
<accession>A0ABT3PAH7</accession>
<dbReference type="EMBL" id="JAPFRD010000013">
    <property type="protein sequence ID" value="MCW8109777.1"/>
    <property type="molecule type" value="Genomic_DNA"/>
</dbReference>
<feature type="compositionally biased region" description="Basic and acidic residues" evidence="1">
    <location>
        <begin position="107"/>
        <end position="130"/>
    </location>
</feature>
<feature type="transmembrane region" description="Helical" evidence="2">
    <location>
        <begin position="26"/>
        <end position="45"/>
    </location>
</feature>
<keyword evidence="2" id="KW-1133">Transmembrane helix</keyword>
<sequence>MDTAVFTPDWYTPQARQPKKKAQQSWFWLGSLLLHGIFLVPVILFQRSHAPDLPTATETIKARLVFAPISKKQAEPELLPPNETSLLTAPVSQPANPRQVNANTEQQRPHPDTREIRPSTFDDRHPDIPEAKLNLSPSVALQTLQSRRRQALVENAGRQRRRLLTSPQLHDPHKGKEEADSSFQTHKINCDKGVNNVIGLLSGLTGGSLECSNRGADIESFINKHKK</sequence>
<gene>
    <name evidence="3" type="ORF">OPS25_14820</name>
</gene>
<evidence type="ECO:0000256" key="2">
    <source>
        <dbReference type="SAM" id="Phobius"/>
    </source>
</evidence>
<reference evidence="3" key="1">
    <citation type="submission" date="2022-11" db="EMBL/GenBank/DDBJ databases">
        <title>Alteromonas sp. nov., isolated from sea water of the Qingdao.</title>
        <authorList>
            <person name="Wang Q."/>
        </authorList>
    </citation>
    <scope>NUCLEOTIDE SEQUENCE</scope>
    <source>
        <strain evidence="3">ASW11-7</strain>
    </source>
</reference>
<evidence type="ECO:0000313" key="3">
    <source>
        <dbReference type="EMBL" id="MCW8109777.1"/>
    </source>
</evidence>
<organism evidence="3 4">
    <name type="scientific">Alteromonas aquimaris</name>
    <dbReference type="NCBI Taxonomy" id="2998417"/>
    <lineage>
        <taxon>Bacteria</taxon>
        <taxon>Pseudomonadati</taxon>
        <taxon>Pseudomonadota</taxon>
        <taxon>Gammaproteobacteria</taxon>
        <taxon>Alteromonadales</taxon>
        <taxon>Alteromonadaceae</taxon>
        <taxon>Alteromonas/Salinimonas group</taxon>
        <taxon>Alteromonas</taxon>
    </lineage>
</organism>
<feature type="region of interest" description="Disordered" evidence="1">
    <location>
        <begin position="155"/>
        <end position="182"/>
    </location>
</feature>
<protein>
    <submittedName>
        <fullName evidence="3">Uncharacterized protein</fullName>
    </submittedName>
</protein>
<evidence type="ECO:0000313" key="4">
    <source>
        <dbReference type="Proteomes" id="UP001142810"/>
    </source>
</evidence>
<keyword evidence="2" id="KW-0472">Membrane</keyword>
<dbReference type="Proteomes" id="UP001142810">
    <property type="component" value="Unassembled WGS sequence"/>
</dbReference>
<evidence type="ECO:0000256" key="1">
    <source>
        <dbReference type="SAM" id="MobiDB-lite"/>
    </source>
</evidence>
<proteinExistence type="predicted"/>